<dbReference type="Proteomes" id="UP000295264">
    <property type="component" value="Unassembled WGS sequence"/>
</dbReference>
<protein>
    <submittedName>
        <fullName evidence="1">Uncharacterized protein</fullName>
    </submittedName>
</protein>
<sequence>PDLFSSGIWRDMNCRGSTHCTSQPWRSLIRDTSTFKNWLGILLQRTCERNCTWRRGGHCGTGFLCSLLNNPAERGITF</sequence>
<feature type="non-terminal residue" evidence="1">
    <location>
        <position position="1"/>
    </location>
</feature>
<gene>
    <name evidence="1" type="ORF">DBR06_SOUSAS26810028</name>
</gene>
<evidence type="ECO:0000313" key="1">
    <source>
        <dbReference type="EMBL" id="TEA41935.1"/>
    </source>
</evidence>
<evidence type="ECO:0000313" key="2">
    <source>
        <dbReference type="Proteomes" id="UP000295264"/>
    </source>
</evidence>
<dbReference type="EMBL" id="QWLN02000835">
    <property type="protein sequence ID" value="TEA41935.1"/>
    <property type="molecule type" value="Genomic_DNA"/>
</dbReference>
<reference evidence="1 2" key="1">
    <citation type="journal article" date="2018" name="Genomics">
        <title>Molecular footprints of inshore aquatic adaptation in Indo-Pacific humpback dolphin (Sousa chinensis).</title>
        <authorList>
            <person name="Ming Y."/>
            <person name="Jian J."/>
            <person name="Yu F."/>
            <person name="Yu X."/>
            <person name="Wang J."/>
            <person name="Liu W."/>
        </authorList>
    </citation>
    <scope>NUCLEOTIDE SEQUENCE [LARGE SCALE GENOMIC DNA]</scope>
    <source>
        <strain evidence="1">MY-2018</strain>
        <tissue evidence="1">Skin</tissue>
    </source>
</reference>
<comment type="caution">
    <text evidence="1">The sequence shown here is derived from an EMBL/GenBank/DDBJ whole genome shotgun (WGS) entry which is preliminary data.</text>
</comment>
<dbReference type="AlphaFoldDB" id="A0A484H1K7"/>
<keyword evidence="2" id="KW-1185">Reference proteome</keyword>
<organism evidence="1 2">
    <name type="scientific">Sousa chinensis</name>
    <name type="common">Indo-pacific humpbacked dolphin</name>
    <name type="synonym">Steno chinensis</name>
    <dbReference type="NCBI Taxonomy" id="103600"/>
    <lineage>
        <taxon>Eukaryota</taxon>
        <taxon>Metazoa</taxon>
        <taxon>Chordata</taxon>
        <taxon>Craniata</taxon>
        <taxon>Vertebrata</taxon>
        <taxon>Euteleostomi</taxon>
        <taxon>Mammalia</taxon>
        <taxon>Eutheria</taxon>
        <taxon>Laurasiatheria</taxon>
        <taxon>Artiodactyla</taxon>
        <taxon>Whippomorpha</taxon>
        <taxon>Cetacea</taxon>
        <taxon>Odontoceti</taxon>
        <taxon>Delphinidae</taxon>
        <taxon>Sousa</taxon>
    </lineage>
</organism>
<accession>A0A484H1K7</accession>
<proteinExistence type="predicted"/>
<name>A0A484H1K7_SOUCH</name>